<dbReference type="Proteomes" id="UP000001962">
    <property type="component" value="Chromosome"/>
</dbReference>
<evidence type="ECO:0000256" key="13">
    <source>
        <dbReference type="SAM" id="Phobius"/>
    </source>
</evidence>
<proteinExistence type="inferred from homology"/>
<feature type="domain" description="Cytochrome b561 bacterial/Ni-hydrogenase" evidence="14">
    <location>
        <begin position="8"/>
        <end position="179"/>
    </location>
</feature>
<dbReference type="PANTHER" id="PTHR30529">
    <property type="entry name" value="CYTOCHROME B561"/>
    <property type="match status" value="1"/>
</dbReference>
<dbReference type="RefSeq" id="WP_011629148.1">
    <property type="nucleotide sequence ID" value="NC_008340.1"/>
</dbReference>
<evidence type="ECO:0000256" key="4">
    <source>
        <dbReference type="ARBA" id="ARBA00022475"/>
    </source>
</evidence>
<dbReference type="GO" id="GO:0020037">
    <property type="term" value="F:heme binding"/>
    <property type="evidence" value="ECO:0007669"/>
    <property type="project" value="TreeGrafter"/>
</dbReference>
<keyword evidence="10" id="KW-0408">Iron</keyword>
<dbReference type="InterPro" id="IPR052168">
    <property type="entry name" value="Cytochrome_b561_oxidase"/>
</dbReference>
<evidence type="ECO:0000256" key="8">
    <source>
        <dbReference type="ARBA" id="ARBA00022982"/>
    </source>
</evidence>
<evidence type="ECO:0000256" key="12">
    <source>
        <dbReference type="ARBA" id="ARBA00037975"/>
    </source>
</evidence>
<feature type="transmembrane region" description="Helical" evidence="13">
    <location>
        <begin position="143"/>
        <end position="167"/>
    </location>
</feature>
<comment type="similarity">
    <text evidence="12">Belongs to the cytochrome b561 family.</text>
</comment>
<evidence type="ECO:0000256" key="1">
    <source>
        <dbReference type="ARBA" id="ARBA00001970"/>
    </source>
</evidence>
<gene>
    <name evidence="15" type="ordered locus">Mlg_1404</name>
</gene>
<dbReference type="AlphaFoldDB" id="Q0A8T4"/>
<evidence type="ECO:0000256" key="7">
    <source>
        <dbReference type="ARBA" id="ARBA00022723"/>
    </source>
</evidence>
<keyword evidence="4" id="KW-1003">Cell membrane</keyword>
<evidence type="ECO:0000313" key="15">
    <source>
        <dbReference type="EMBL" id="ABI56753.1"/>
    </source>
</evidence>
<dbReference type="GO" id="GO:0005886">
    <property type="term" value="C:plasma membrane"/>
    <property type="evidence" value="ECO:0007669"/>
    <property type="project" value="UniProtKB-SubCell"/>
</dbReference>
<keyword evidence="8" id="KW-0249">Electron transport</keyword>
<dbReference type="InterPro" id="IPR011577">
    <property type="entry name" value="Cyt_b561_bac/Ni-Hgenase"/>
</dbReference>
<dbReference type="InterPro" id="IPR016174">
    <property type="entry name" value="Di-haem_cyt_TM"/>
</dbReference>
<evidence type="ECO:0000259" key="14">
    <source>
        <dbReference type="Pfam" id="PF01292"/>
    </source>
</evidence>
<keyword evidence="9 13" id="KW-1133">Transmembrane helix</keyword>
<feature type="transmembrane region" description="Helical" evidence="13">
    <location>
        <begin position="91"/>
        <end position="110"/>
    </location>
</feature>
<dbReference type="KEGG" id="aeh:Mlg_1404"/>
<dbReference type="GO" id="GO:0022904">
    <property type="term" value="P:respiratory electron transport chain"/>
    <property type="evidence" value="ECO:0007669"/>
    <property type="project" value="InterPro"/>
</dbReference>
<dbReference type="SUPFAM" id="SSF81342">
    <property type="entry name" value="Transmembrane di-heme cytochromes"/>
    <property type="match status" value="1"/>
</dbReference>
<feature type="transmembrane region" description="Helical" evidence="13">
    <location>
        <begin position="12"/>
        <end position="34"/>
    </location>
</feature>
<evidence type="ECO:0000256" key="2">
    <source>
        <dbReference type="ARBA" id="ARBA00004651"/>
    </source>
</evidence>
<keyword evidence="6 13" id="KW-0812">Transmembrane</keyword>
<comment type="cofactor">
    <cofactor evidence="1">
        <name>heme b</name>
        <dbReference type="ChEBI" id="CHEBI:60344"/>
    </cofactor>
</comment>
<keyword evidence="3" id="KW-0813">Transport</keyword>
<dbReference type="Gene3D" id="1.20.950.20">
    <property type="entry name" value="Transmembrane di-heme cytochromes, Chain C"/>
    <property type="match status" value="1"/>
</dbReference>
<dbReference type="PANTHER" id="PTHR30529:SF1">
    <property type="entry name" value="CYTOCHROME B561 HOMOLOG 2"/>
    <property type="match status" value="1"/>
</dbReference>
<dbReference type="HOGENOM" id="CLU_095321_4_1_6"/>
<keyword evidence="7" id="KW-0479">Metal-binding</keyword>
<accession>Q0A8T4</accession>
<dbReference type="EMBL" id="CP000453">
    <property type="protein sequence ID" value="ABI56753.1"/>
    <property type="molecule type" value="Genomic_DNA"/>
</dbReference>
<evidence type="ECO:0000256" key="11">
    <source>
        <dbReference type="ARBA" id="ARBA00023136"/>
    </source>
</evidence>
<protein>
    <submittedName>
        <fullName evidence="15">Cytochrome B561</fullName>
    </submittedName>
</protein>
<reference evidence="16" key="1">
    <citation type="submission" date="2006-08" db="EMBL/GenBank/DDBJ databases">
        <title>Complete sequence of Alkalilimnicola ehrilichei MLHE-1.</title>
        <authorList>
            <person name="Copeland A."/>
            <person name="Lucas S."/>
            <person name="Lapidus A."/>
            <person name="Barry K."/>
            <person name="Detter J.C."/>
            <person name="Glavina del Rio T."/>
            <person name="Hammon N."/>
            <person name="Israni S."/>
            <person name="Dalin E."/>
            <person name="Tice H."/>
            <person name="Pitluck S."/>
            <person name="Sims D."/>
            <person name="Brettin T."/>
            <person name="Bruce D."/>
            <person name="Han C."/>
            <person name="Tapia R."/>
            <person name="Gilna P."/>
            <person name="Schmutz J."/>
            <person name="Larimer F."/>
            <person name="Land M."/>
            <person name="Hauser L."/>
            <person name="Kyrpides N."/>
            <person name="Mikhailova N."/>
            <person name="Oremland R.S."/>
            <person name="Hoeft S.E."/>
            <person name="Switzer-Blum J."/>
            <person name="Kulp T."/>
            <person name="King G."/>
            <person name="Tabita R."/>
            <person name="Witte B."/>
            <person name="Santini J.M."/>
            <person name="Basu P."/>
            <person name="Hollibaugh J.T."/>
            <person name="Xie G."/>
            <person name="Stolz J.F."/>
            <person name="Richardson P."/>
        </authorList>
    </citation>
    <scope>NUCLEOTIDE SEQUENCE [LARGE SCALE GENOMIC DNA]</scope>
    <source>
        <strain evidence="16">ATCC BAA-1101 / DSM 17681 / MLHE-1</strain>
    </source>
</reference>
<keyword evidence="5" id="KW-0349">Heme</keyword>
<dbReference type="GO" id="GO:0009055">
    <property type="term" value="F:electron transfer activity"/>
    <property type="evidence" value="ECO:0007669"/>
    <property type="project" value="InterPro"/>
</dbReference>
<dbReference type="GO" id="GO:0046872">
    <property type="term" value="F:metal ion binding"/>
    <property type="evidence" value="ECO:0007669"/>
    <property type="project" value="UniProtKB-KW"/>
</dbReference>
<dbReference type="Pfam" id="PF01292">
    <property type="entry name" value="Ni_hydr_CYTB"/>
    <property type="match status" value="1"/>
</dbReference>
<feature type="transmembrane region" description="Helical" evidence="13">
    <location>
        <begin position="54"/>
        <end position="71"/>
    </location>
</feature>
<evidence type="ECO:0000256" key="3">
    <source>
        <dbReference type="ARBA" id="ARBA00022448"/>
    </source>
</evidence>
<dbReference type="OrthoDB" id="9793784at2"/>
<keyword evidence="16" id="KW-1185">Reference proteome</keyword>
<evidence type="ECO:0000256" key="9">
    <source>
        <dbReference type="ARBA" id="ARBA00022989"/>
    </source>
</evidence>
<sequence>MLRGNDLRYGWVARLFHWLMALLLLALFATGWWATELSYYDPLYNTVPHWHRSLGVLAGLLICLRLAWLLVDRRPPHPPQQPAWERLAAGATHWLLYGLMIAVPVTGYLLSTADGRPVDVFGLFQVPALLPRSSGREEIAADLHYYLAFGGAWLVLLHIAAALKHALIDRDGVLRRMIG</sequence>
<evidence type="ECO:0000256" key="5">
    <source>
        <dbReference type="ARBA" id="ARBA00022617"/>
    </source>
</evidence>
<evidence type="ECO:0000256" key="6">
    <source>
        <dbReference type="ARBA" id="ARBA00022692"/>
    </source>
</evidence>
<keyword evidence="11 13" id="KW-0472">Membrane</keyword>
<organism evidence="15 16">
    <name type="scientific">Alkalilimnicola ehrlichii (strain ATCC BAA-1101 / DSM 17681 / MLHE-1)</name>
    <dbReference type="NCBI Taxonomy" id="187272"/>
    <lineage>
        <taxon>Bacteria</taxon>
        <taxon>Pseudomonadati</taxon>
        <taxon>Pseudomonadota</taxon>
        <taxon>Gammaproteobacteria</taxon>
        <taxon>Chromatiales</taxon>
        <taxon>Ectothiorhodospiraceae</taxon>
        <taxon>Alkalilimnicola</taxon>
    </lineage>
</organism>
<name>Q0A8T4_ALKEH</name>
<comment type="subcellular location">
    <subcellularLocation>
        <location evidence="2">Cell membrane</location>
        <topology evidence="2">Multi-pass membrane protein</topology>
    </subcellularLocation>
</comment>
<evidence type="ECO:0000313" key="16">
    <source>
        <dbReference type="Proteomes" id="UP000001962"/>
    </source>
</evidence>
<dbReference type="eggNOG" id="COG3038">
    <property type="taxonomic scope" value="Bacteria"/>
</dbReference>
<evidence type="ECO:0000256" key="10">
    <source>
        <dbReference type="ARBA" id="ARBA00023004"/>
    </source>
</evidence>